<dbReference type="STRING" id="390242.SAMN04488024_10772"/>
<dbReference type="AlphaFoldDB" id="A0A1G6WNH0"/>
<organism evidence="1 2">
    <name type="scientific">Pedobacter soli</name>
    <dbReference type="NCBI Taxonomy" id="390242"/>
    <lineage>
        <taxon>Bacteria</taxon>
        <taxon>Pseudomonadati</taxon>
        <taxon>Bacteroidota</taxon>
        <taxon>Sphingobacteriia</taxon>
        <taxon>Sphingobacteriales</taxon>
        <taxon>Sphingobacteriaceae</taxon>
        <taxon>Pedobacter</taxon>
    </lineage>
</organism>
<accession>A0A1G6WNH0</accession>
<gene>
    <name evidence="1" type="ORF">SAMN04488024_10772</name>
</gene>
<dbReference type="InterPro" id="IPR053842">
    <property type="entry name" value="NikA-like"/>
</dbReference>
<evidence type="ECO:0000313" key="1">
    <source>
        <dbReference type="EMBL" id="SDD67329.1"/>
    </source>
</evidence>
<name>A0A1G6WNH0_9SPHI</name>
<keyword evidence="2" id="KW-1185">Reference proteome</keyword>
<evidence type="ECO:0000313" key="2">
    <source>
        <dbReference type="Proteomes" id="UP000199455"/>
    </source>
</evidence>
<reference evidence="2" key="1">
    <citation type="submission" date="2016-10" db="EMBL/GenBank/DDBJ databases">
        <authorList>
            <person name="Varghese N."/>
            <person name="Submissions S."/>
        </authorList>
    </citation>
    <scope>NUCLEOTIDE SEQUENCE [LARGE SCALE GENOMIC DNA]</scope>
    <source>
        <strain evidence="2">DSM 18609</strain>
    </source>
</reference>
<dbReference type="EMBL" id="FMZH01000007">
    <property type="protein sequence ID" value="SDD67329.1"/>
    <property type="molecule type" value="Genomic_DNA"/>
</dbReference>
<dbReference type="Proteomes" id="UP000199455">
    <property type="component" value="Unassembled WGS sequence"/>
</dbReference>
<protein>
    <submittedName>
        <fullName evidence="1">Mobilisation protein (MobC)</fullName>
    </submittedName>
</protein>
<proteinExistence type="predicted"/>
<sequence length="145" mass="16867">MKGKNNKQKDSRRTAWIHIRLTPAEASKINERFRKTPYKDLSTYLRNVLLNKPVTTIARNRSFDDFIQEMILLRNELSAIGSNLNQMAKKMNSYATTPSVKLLMESYKLVKENVDTKIDGIKTRLNQFSDKWLQESSVVEASKER</sequence>
<dbReference type="RefSeq" id="WP_090770238.1">
    <property type="nucleotide sequence ID" value="NZ_FMZH01000007.1"/>
</dbReference>
<dbReference type="Pfam" id="PF21983">
    <property type="entry name" value="NikA-like"/>
    <property type="match status" value="1"/>
</dbReference>